<protein>
    <submittedName>
        <fullName evidence="3">Ethanolamine utilization protein EutN</fullName>
    </submittedName>
</protein>
<evidence type="ECO:0000313" key="3">
    <source>
        <dbReference type="EMBL" id="PKK88635.1"/>
    </source>
</evidence>
<proteinExistence type="predicted"/>
<gene>
    <name evidence="3" type="ORF">CVV64_18010</name>
</gene>
<organism evidence="3 4">
    <name type="scientific">Candidatus Wallbacteria bacterium HGW-Wallbacteria-1</name>
    <dbReference type="NCBI Taxonomy" id="2013854"/>
    <lineage>
        <taxon>Bacteria</taxon>
        <taxon>Candidatus Walliibacteriota</taxon>
    </lineage>
</organism>
<dbReference type="InterPro" id="IPR036677">
    <property type="entry name" value="EutN_CcmL_sf"/>
</dbReference>
<dbReference type="PANTHER" id="PTHR36539">
    <property type="entry name" value="ETHANOLAMINE UTILIZATION PROTEIN EUTN"/>
    <property type="match status" value="1"/>
</dbReference>
<comment type="caution">
    <text evidence="3">The sequence shown here is derived from an EMBL/GenBank/DDBJ whole genome shotgun (WGS) entry which is preliminary data.</text>
</comment>
<dbReference type="Pfam" id="PF03319">
    <property type="entry name" value="EutN_CcmL"/>
    <property type="match status" value="1"/>
</dbReference>
<dbReference type="AlphaFoldDB" id="A0A2N1PJX0"/>
<dbReference type="SUPFAM" id="SSF159133">
    <property type="entry name" value="EutN/CcmL-like"/>
    <property type="match status" value="1"/>
</dbReference>
<comment type="subcellular location">
    <subcellularLocation>
        <location evidence="1">Bacterial microcompartment</location>
    </subcellularLocation>
</comment>
<dbReference type="GO" id="GO:0031469">
    <property type="term" value="C:bacterial microcompartment"/>
    <property type="evidence" value="ECO:0007669"/>
    <property type="project" value="UniProtKB-SubCell"/>
</dbReference>
<reference evidence="3 4" key="1">
    <citation type="journal article" date="2017" name="ISME J.">
        <title>Potential for microbial H2 and metal transformations associated with novel bacteria and archaea in deep terrestrial subsurface sediments.</title>
        <authorList>
            <person name="Hernsdorf A.W."/>
            <person name="Amano Y."/>
            <person name="Miyakawa K."/>
            <person name="Ise K."/>
            <person name="Suzuki Y."/>
            <person name="Anantharaman K."/>
            <person name="Probst A."/>
            <person name="Burstein D."/>
            <person name="Thomas B.C."/>
            <person name="Banfield J.F."/>
        </authorList>
    </citation>
    <scope>NUCLEOTIDE SEQUENCE [LARGE SCALE GENOMIC DNA]</scope>
    <source>
        <strain evidence="3">HGW-Wallbacteria-1</strain>
    </source>
</reference>
<dbReference type="EMBL" id="PGXC01000039">
    <property type="protein sequence ID" value="PKK88635.1"/>
    <property type="molecule type" value="Genomic_DNA"/>
</dbReference>
<keyword evidence="2" id="KW-1283">Bacterial microcompartment</keyword>
<dbReference type="Proteomes" id="UP000233256">
    <property type="component" value="Unassembled WGS sequence"/>
</dbReference>
<dbReference type="Gene3D" id="2.40.50.220">
    <property type="entry name" value="EutN/Ccml"/>
    <property type="match status" value="1"/>
</dbReference>
<sequence>MILAVVEGNLVSTVKDESYNGRRLMIVQPINPDGTATGSPSIAVDSVGSGIGDIVLCVNEGGSAQMMLDNKNIPLQMVIAGVVDGISCPSFSGQ</sequence>
<dbReference type="CDD" id="cd01614">
    <property type="entry name" value="EutN_CcmL"/>
    <property type="match status" value="1"/>
</dbReference>
<evidence type="ECO:0000256" key="2">
    <source>
        <dbReference type="ARBA" id="ARBA00024446"/>
    </source>
</evidence>
<evidence type="ECO:0000256" key="1">
    <source>
        <dbReference type="ARBA" id="ARBA00024322"/>
    </source>
</evidence>
<evidence type="ECO:0000313" key="4">
    <source>
        <dbReference type="Proteomes" id="UP000233256"/>
    </source>
</evidence>
<name>A0A2N1PJX0_9BACT</name>
<dbReference type="PROSITE" id="PS51932">
    <property type="entry name" value="BMV"/>
    <property type="match status" value="1"/>
</dbReference>
<dbReference type="InterPro" id="IPR004992">
    <property type="entry name" value="EutN_CcmL"/>
</dbReference>
<accession>A0A2N1PJX0</accession>